<dbReference type="Proteomes" id="UP001321479">
    <property type="component" value="Segment"/>
</dbReference>
<evidence type="ECO:0000313" key="2">
    <source>
        <dbReference type="Proteomes" id="UP001321479"/>
    </source>
</evidence>
<evidence type="ECO:0008006" key="3">
    <source>
        <dbReference type="Google" id="ProtNLM"/>
    </source>
</evidence>
<keyword evidence="2" id="KW-1185">Reference proteome</keyword>
<evidence type="ECO:0000313" key="1">
    <source>
        <dbReference type="EMBL" id="BCS83650.1"/>
    </source>
</evidence>
<accession>A0ABM7NTZ2</accession>
<dbReference type="GeneID" id="80558855"/>
<sequence>MQYNILTKDFYNHLTTVIYNGPPETIYGKFDSFFLHSGNEKEIIKALHKCQSKHELYENIINPSDDVTIAYLKEEYFAFEKIKNPSKNVIKFAITKHNEIFKNHKHLFNDQEILELIKKSPWIIKYIDSPTYEQYEIAVKNDGFTICCVENQTLELCKTALNNIINNKYLYITSTILKNMKFIDEEMINSIVDSKFILYEFKNIPEHFLNPTLIKRAIESCPLCLKYLDDKYLTQELCELAFNDNINCFPYIPHHFQKKYMIDKIKLEKKYDFAPFMGSLDQEYCDQMFSDAVYNIKYIPSQYQTKEMCMKVVERSHHNLKYCSYIDNDILEIIFKSKYMTNVPRKDRFKFILDFDENVIAKIIHIKPYLLSIIPADKQTDKIIKTALHTDGYSLQYVVNKKDEYINIALENQPKAIKYTDNYLME</sequence>
<reference evidence="1 2" key="1">
    <citation type="submission" date="2021-02" db="EMBL/GenBank/DDBJ databases">
        <title>Cotonvirus japonicus, which uses Golgi apparatus of host cells for its virion factory, phylogenetically links tailed tupanvirus and icosahedral mimivirus.</title>
        <authorList>
            <person name="Takahashi H."/>
            <person name="Fukaya S."/>
            <person name="Song C."/>
            <person name="Murata K."/>
            <person name="Takemura M."/>
        </authorList>
    </citation>
    <scope>NUCLEOTIDE SEQUENCE [LARGE SCALE GENOMIC DNA]</scope>
</reference>
<name>A0ABM7NTZ2_9VIRU</name>
<proteinExistence type="predicted"/>
<organism evidence="1 2">
    <name type="scientific">Cotonvirus japonicus</name>
    <dbReference type="NCBI Taxonomy" id="2811091"/>
    <lineage>
        <taxon>Viruses</taxon>
        <taxon>Varidnaviria</taxon>
        <taxon>Bamfordvirae</taxon>
        <taxon>Nucleocytoviricota</taxon>
        <taxon>Megaviricetes</taxon>
        <taxon>Imitervirales</taxon>
        <taxon>Mimiviridae</taxon>
        <taxon>Megamimivirinae</taxon>
        <taxon>Cotonvirus</taxon>
        <taxon>Cotonvirus japonicum</taxon>
    </lineage>
</organism>
<dbReference type="RefSeq" id="YP_010842258.1">
    <property type="nucleotide sequence ID" value="NC_079139.1"/>
</dbReference>
<dbReference type="EMBL" id="AP024483">
    <property type="protein sequence ID" value="BCS83650.1"/>
    <property type="molecule type" value="Genomic_DNA"/>
</dbReference>
<protein>
    <recommendedName>
        <fullName evidence="3">DUF4116 domain-containing protein</fullName>
    </recommendedName>
</protein>